<dbReference type="SUPFAM" id="SSF53098">
    <property type="entry name" value="Ribonuclease H-like"/>
    <property type="match status" value="1"/>
</dbReference>
<feature type="coiled-coil region" evidence="1">
    <location>
        <begin position="562"/>
        <end position="625"/>
    </location>
</feature>
<dbReference type="SUPFAM" id="SSF56672">
    <property type="entry name" value="DNA/RNA polymerases"/>
    <property type="match status" value="1"/>
</dbReference>
<dbReference type="PANTHER" id="PTHR31511">
    <property type="entry name" value="PROTEIN CBG23764"/>
    <property type="match status" value="1"/>
</dbReference>
<accession>A0A8H3QLV2</accession>
<proteinExistence type="predicted"/>
<gene>
    <name evidence="3" type="ORF">RCL2_001161200</name>
</gene>
<feature type="compositionally biased region" description="Polar residues" evidence="2">
    <location>
        <begin position="28"/>
        <end position="55"/>
    </location>
</feature>
<evidence type="ECO:0000256" key="2">
    <source>
        <dbReference type="SAM" id="MobiDB-lite"/>
    </source>
</evidence>
<feature type="region of interest" description="Disordered" evidence="2">
    <location>
        <begin position="148"/>
        <end position="171"/>
    </location>
</feature>
<evidence type="ECO:0000256" key="1">
    <source>
        <dbReference type="SAM" id="Coils"/>
    </source>
</evidence>
<dbReference type="InterPro" id="IPR043502">
    <property type="entry name" value="DNA/RNA_pol_sf"/>
</dbReference>
<keyword evidence="1" id="KW-0175">Coiled coil</keyword>
<dbReference type="OrthoDB" id="2406293at2759"/>
<feature type="compositionally biased region" description="Basic and acidic residues" evidence="2">
    <location>
        <begin position="62"/>
        <end position="72"/>
    </location>
</feature>
<organism evidence="3 4">
    <name type="scientific">Rhizophagus clarus</name>
    <dbReference type="NCBI Taxonomy" id="94130"/>
    <lineage>
        <taxon>Eukaryota</taxon>
        <taxon>Fungi</taxon>
        <taxon>Fungi incertae sedis</taxon>
        <taxon>Mucoromycota</taxon>
        <taxon>Glomeromycotina</taxon>
        <taxon>Glomeromycetes</taxon>
        <taxon>Glomerales</taxon>
        <taxon>Glomeraceae</taxon>
        <taxon>Rhizophagus</taxon>
    </lineage>
</organism>
<sequence>MPRSDKKDTTCVCCGYKFTRPAKLRQHYQSNKNQCNQPPEDNTQRSVSRPLSLTPTPVVHTRGNDRRREKPEPIQTSIPQDKNQENDLKTGPSQSTQANREEQAGPSEVTQVTGEELDLPLNLKECQRLHHELLQVDDEAFEENIPQEVGPREVEQQDAQEQDAIPKEPTQKDIIFKECPVGRDPERPHRNHSLMSKWRKYATNSFKREYRGAHNQTIGKIDVQIEGTLKKGSRYILELILKISIETYILCRALGGSYNPTLPKLANKKCTINPDNQGLIDPETNKPSEKCLQGALGAYFAYQDGYTDHLGHRIFRAKNLKPYLERVKLDDIPMPTPVSPHIFNKIEEMNPDISINVWNWKEETATPNPLFIVRTITDHILSILWPLQILQNPKKENMGKRITFYGLRTQMDHHQKWCFGLGEAPQKVTMPVKDVNDFEEFRNYGHQINAPCVIIADFESLKKKCNTHYGGNMRKLTEEEANSFSYSVHWIDTEETWGPFLYRGENATEEFVQRIDQELIEINRVLAVKHERIITDDYQRRFKEADRCWICKDKFSIDTDVINMLERKIANLTAKLTEIVQDPISYNKMASPRDISKRILEMEKNNVLEKDLKNLYTELLKAVKNPEDYKSLKSASSKAQADLSKEEARDKKVWNHCHITGEFRGASHNSCNLKLQIEPWKTPIPVIFHNFREYDSHLVCESIGRSANSLQISVIAETFERYMSIKVGQLKYIDSMQFMNSSLANLTKNLGDDHPITTEYFKKQGYTTEQISLAYRKGVFPYEYITSHDRFKETELPPIQEFHSVFGGKISQEDYEHAQKVWKEFGCKNLEEYNDLYLKIDVLSLADVWTTFRKTSMHHYGLNPSHYVSAPSLSWDAMLKMTKAKRGGIAMAVHRHFKANNPSIGEEFDPSQPTTWISYVNANNLYGWAMSQFLPVGNYKWVASREYLKNNPKMQKKYLEMILKTRADAQRGFFLMINSHFPLKTHNYLRDLPPAVENVAVKKDMLCPYNAKFVNDMDSGRFYATEKLVPHLGPRKNYVIHYQELQYYIKLGMVVDEVTEILSFDQTNWLAPYIAKNTKLRQKAKNTFEKDFFKLMNNSVYGKTIENVRKYQDVKIMACNNKSDKKKFLKKIRSPNFKYGRPLGDTLVDAYMGKASVVLNKPIIVKASVLGLSKLLMYRFWYNYVKEKYGDKARLGYMDTDSFIFMVETENIYKDMAERPDIFDLNDSKTIGLFKDETPGNVITESFHIWAKSYHYILADKSTKSKYKGVSKKGMNEMAENTYPESKSPLTQVYRDCLFQKEVFYAKNIGFRSKDHVISLVESEKKALCPIDTKHWILSDGTIFPLAHYVL</sequence>
<comment type="caution">
    <text evidence="3">The sequence shown here is derived from an EMBL/GenBank/DDBJ whole genome shotgun (WGS) entry which is preliminary data.</text>
</comment>
<dbReference type="EMBL" id="BLAL01000080">
    <property type="protein sequence ID" value="GES84498.1"/>
    <property type="molecule type" value="Genomic_DNA"/>
</dbReference>
<feature type="region of interest" description="Disordered" evidence="2">
    <location>
        <begin position="28"/>
        <end position="113"/>
    </location>
</feature>
<name>A0A8H3QLV2_9GLOM</name>
<dbReference type="InterPro" id="IPR012337">
    <property type="entry name" value="RNaseH-like_sf"/>
</dbReference>
<evidence type="ECO:0000313" key="4">
    <source>
        <dbReference type="Proteomes" id="UP000615446"/>
    </source>
</evidence>
<reference evidence="3" key="1">
    <citation type="submission" date="2019-10" db="EMBL/GenBank/DDBJ databases">
        <title>Conservation and host-specific expression of non-tandemly repeated heterogenous ribosome RNA gene in arbuscular mycorrhizal fungi.</title>
        <authorList>
            <person name="Maeda T."/>
            <person name="Kobayashi Y."/>
            <person name="Nakagawa T."/>
            <person name="Ezawa T."/>
            <person name="Yamaguchi K."/>
            <person name="Bino T."/>
            <person name="Nishimoto Y."/>
            <person name="Shigenobu S."/>
            <person name="Kawaguchi M."/>
        </authorList>
    </citation>
    <scope>NUCLEOTIDE SEQUENCE</scope>
    <source>
        <strain evidence="3">HR1</strain>
    </source>
</reference>
<evidence type="ECO:0000313" key="3">
    <source>
        <dbReference type="EMBL" id="GES84498.1"/>
    </source>
</evidence>
<dbReference type="PANTHER" id="PTHR31511:SF12">
    <property type="entry name" value="RHO TERMINATION FACTOR N-TERMINAL DOMAIN-CONTAINING PROTEIN"/>
    <property type="match status" value="1"/>
</dbReference>
<protein>
    <submittedName>
        <fullName evidence="3">Uncharacterized protein LOC114533235</fullName>
    </submittedName>
</protein>
<dbReference type="Proteomes" id="UP000615446">
    <property type="component" value="Unassembled WGS sequence"/>
</dbReference>